<evidence type="ECO:0000313" key="10">
    <source>
        <dbReference type="Proteomes" id="UP001443914"/>
    </source>
</evidence>
<dbReference type="InterPro" id="IPR023828">
    <property type="entry name" value="Peptidase_S8_Ser-AS"/>
</dbReference>
<dbReference type="Proteomes" id="UP001443914">
    <property type="component" value="Unassembled WGS sequence"/>
</dbReference>
<gene>
    <name evidence="9" type="ORF">RND81_04G045700</name>
</gene>
<dbReference type="Gene3D" id="2.60.40.2310">
    <property type="match status" value="1"/>
</dbReference>
<dbReference type="InterPro" id="IPR000209">
    <property type="entry name" value="Peptidase_S8/S53_dom"/>
</dbReference>
<keyword evidence="10" id="KW-1185">Reference proteome</keyword>
<feature type="domain" description="Peptidase S8/S53" evidence="7">
    <location>
        <begin position="43"/>
        <end position="406"/>
    </location>
</feature>
<keyword evidence="3" id="KW-0732">Signal</keyword>
<evidence type="ECO:0000256" key="1">
    <source>
        <dbReference type="ARBA" id="ARBA00011073"/>
    </source>
</evidence>
<dbReference type="GO" id="GO:0006508">
    <property type="term" value="P:proteolysis"/>
    <property type="evidence" value="ECO:0007669"/>
    <property type="project" value="UniProtKB-KW"/>
</dbReference>
<dbReference type="InterPro" id="IPR045051">
    <property type="entry name" value="SBT"/>
</dbReference>
<dbReference type="EMBL" id="JBDFQZ010000004">
    <property type="protein sequence ID" value="KAK9733130.1"/>
    <property type="molecule type" value="Genomic_DNA"/>
</dbReference>
<organism evidence="9 10">
    <name type="scientific">Saponaria officinalis</name>
    <name type="common">Common soapwort</name>
    <name type="synonym">Lychnis saponaria</name>
    <dbReference type="NCBI Taxonomy" id="3572"/>
    <lineage>
        <taxon>Eukaryota</taxon>
        <taxon>Viridiplantae</taxon>
        <taxon>Streptophyta</taxon>
        <taxon>Embryophyta</taxon>
        <taxon>Tracheophyta</taxon>
        <taxon>Spermatophyta</taxon>
        <taxon>Magnoliopsida</taxon>
        <taxon>eudicotyledons</taxon>
        <taxon>Gunneridae</taxon>
        <taxon>Pentapetalae</taxon>
        <taxon>Caryophyllales</taxon>
        <taxon>Caryophyllaceae</taxon>
        <taxon>Caryophylleae</taxon>
        <taxon>Saponaria</taxon>
    </lineage>
</organism>
<dbReference type="PROSITE" id="PS51892">
    <property type="entry name" value="SUBTILASE"/>
    <property type="match status" value="1"/>
</dbReference>
<evidence type="ECO:0000259" key="7">
    <source>
        <dbReference type="Pfam" id="PF00082"/>
    </source>
</evidence>
<name>A0AAW1LIX0_SAPOF</name>
<dbReference type="GO" id="GO:0004252">
    <property type="term" value="F:serine-type endopeptidase activity"/>
    <property type="evidence" value="ECO:0007669"/>
    <property type="project" value="InterPro"/>
</dbReference>
<evidence type="ECO:0000259" key="8">
    <source>
        <dbReference type="Pfam" id="PF17766"/>
    </source>
</evidence>
<evidence type="ECO:0000256" key="2">
    <source>
        <dbReference type="ARBA" id="ARBA00022670"/>
    </source>
</evidence>
<protein>
    <submittedName>
        <fullName evidence="9">Uncharacterized protein</fullName>
    </submittedName>
</protein>
<evidence type="ECO:0000256" key="4">
    <source>
        <dbReference type="ARBA" id="ARBA00022801"/>
    </source>
</evidence>
<comment type="caution">
    <text evidence="9">The sequence shown here is derived from an EMBL/GenBank/DDBJ whole genome shotgun (WGS) entry which is preliminary data.</text>
</comment>
<evidence type="ECO:0000313" key="9">
    <source>
        <dbReference type="EMBL" id="KAK9733130.1"/>
    </source>
</evidence>
<dbReference type="Gene3D" id="3.40.50.200">
    <property type="entry name" value="Peptidase S8/S53 domain"/>
    <property type="match status" value="2"/>
</dbReference>
<reference evidence="9" key="1">
    <citation type="submission" date="2024-03" db="EMBL/GenBank/DDBJ databases">
        <title>WGS assembly of Saponaria officinalis var. Norfolk2.</title>
        <authorList>
            <person name="Jenkins J."/>
            <person name="Shu S."/>
            <person name="Grimwood J."/>
            <person name="Barry K."/>
            <person name="Goodstein D."/>
            <person name="Schmutz J."/>
            <person name="Leebens-Mack J."/>
            <person name="Osbourn A."/>
        </authorList>
    </citation>
    <scope>NUCLEOTIDE SEQUENCE [LARGE SCALE GENOMIC DNA]</scope>
    <source>
        <strain evidence="9">JIC</strain>
    </source>
</reference>
<evidence type="ECO:0000256" key="3">
    <source>
        <dbReference type="ARBA" id="ARBA00022729"/>
    </source>
</evidence>
<dbReference type="InterPro" id="IPR041469">
    <property type="entry name" value="Subtilisin-like_FN3"/>
</dbReference>
<dbReference type="PANTHER" id="PTHR10795">
    <property type="entry name" value="PROPROTEIN CONVERTASE SUBTILISIN/KEXIN"/>
    <property type="match status" value="1"/>
</dbReference>
<accession>A0AAW1LIX0</accession>
<evidence type="ECO:0000256" key="6">
    <source>
        <dbReference type="PROSITE-ProRule" id="PRU01240"/>
    </source>
</evidence>
<keyword evidence="2" id="KW-0645">Protease</keyword>
<feature type="domain" description="Subtilisin-like protease fibronectin type-III" evidence="8">
    <location>
        <begin position="441"/>
        <end position="552"/>
    </location>
</feature>
<dbReference type="InterPro" id="IPR036852">
    <property type="entry name" value="Peptidase_S8/S53_dom_sf"/>
</dbReference>
<evidence type="ECO:0000256" key="5">
    <source>
        <dbReference type="ARBA" id="ARBA00022825"/>
    </source>
</evidence>
<keyword evidence="4" id="KW-0378">Hydrolase</keyword>
<comment type="caution">
    <text evidence="6">Lacks conserved residue(s) required for the propagation of feature annotation.</text>
</comment>
<dbReference type="Pfam" id="PF17766">
    <property type="entry name" value="fn3_6"/>
    <property type="match status" value="1"/>
</dbReference>
<keyword evidence="5" id="KW-0720">Serine protease</keyword>
<proteinExistence type="inferred from homology"/>
<dbReference type="Pfam" id="PF00082">
    <property type="entry name" value="Peptidase_S8"/>
    <property type="match status" value="1"/>
</dbReference>
<dbReference type="PROSITE" id="PS00138">
    <property type="entry name" value="SUBTILASE_SER"/>
    <property type="match status" value="1"/>
</dbReference>
<dbReference type="SUPFAM" id="SSF52743">
    <property type="entry name" value="Subtilisin-like"/>
    <property type="match status" value="1"/>
</dbReference>
<comment type="similarity">
    <text evidence="1 6">Belongs to the peptidase S8 family.</text>
</comment>
<sequence>MSEYCEKDELTFLGDLSGLADYKAVSNLCLNCCQNGIDKEVAVGISAHGYFCAAIIASRNIANVEVGGISLGTVRGVSPPPRIALYAVGCPSCLKMTEDNMSEGIRAAIQQKVKVISMSLAREFPAHYYEDSPNFHERDSATLTALNADILTIVSAGNLGEYGLRTVAKTAPWCLTVASCTPRRKFHTVLSFHLPLSKPKTFDIEVESMNIMECDWTVLRNNGKISGSQCLLFYDGKANHVVIEASKTVTEAPSLIPVVSIPVKDSLIIAEALAQAHTENKEEDLYVKITCSVKKDVINSPLVSTFSGRGPCSFFQEFMKPEICAPGEEIAAAWPTSEPLGGFGPPTYSDFNVKRGTSFATPIVAAAVATLRAENKFSATASYSAIITSAKKMHGKERVAYEFAYGAGMLDLKRAMRPGLVYEESTERYQRWFSGGMSHLELNLPYFSATFPAGDSPWNCEFKRKVKSVEIGKCTYVAKVVVHKLSLQCASVSIKTTSNRLIFEEQGEEQEFSLLVRLPRTREKKDTFGLISASLIWQNEENEELVVVSPIILSSKNVPGPHITDELYKQLVDILVAIFCSTNYSIMS</sequence>
<dbReference type="AlphaFoldDB" id="A0AAW1LIX0"/>